<protein>
    <submittedName>
        <fullName evidence="2">Uncharacterized protein</fullName>
    </submittedName>
</protein>
<evidence type="ECO:0000256" key="1">
    <source>
        <dbReference type="SAM" id="Phobius"/>
    </source>
</evidence>
<organism evidence="3">
    <name type="scientific">Aureococcus anophagefferens</name>
    <name type="common">Harmful bloom alga</name>
    <dbReference type="NCBI Taxonomy" id="44056"/>
    <lineage>
        <taxon>Eukaryota</taxon>
        <taxon>Sar</taxon>
        <taxon>Stramenopiles</taxon>
        <taxon>Ochrophyta</taxon>
        <taxon>Pelagophyceae</taxon>
        <taxon>Pelagomonadales</taxon>
        <taxon>Pelagomonadaceae</taxon>
        <taxon>Aureococcus</taxon>
    </lineage>
</organism>
<proteinExistence type="predicted"/>
<dbReference type="InParanoid" id="F0YSF2"/>
<accession>F0YSF2</accession>
<feature type="non-terminal residue" evidence="2">
    <location>
        <position position="413"/>
    </location>
</feature>
<keyword evidence="1" id="KW-1133">Transmembrane helix</keyword>
<dbReference type="EMBL" id="GL833963">
    <property type="protein sequence ID" value="EGB01957.1"/>
    <property type="molecule type" value="Genomic_DNA"/>
</dbReference>
<dbReference type="AlphaFoldDB" id="F0YSF2"/>
<feature type="transmembrane region" description="Helical" evidence="1">
    <location>
        <begin position="193"/>
        <end position="211"/>
    </location>
</feature>
<reference evidence="2 3" key="1">
    <citation type="journal article" date="2011" name="Proc. Natl. Acad. Sci. U.S.A.">
        <title>Niche of harmful alga Aureococcus anophagefferens revealed through ecogenomics.</title>
        <authorList>
            <person name="Gobler C.J."/>
            <person name="Berry D.L."/>
            <person name="Dyhrman S.T."/>
            <person name="Wilhelm S.W."/>
            <person name="Salamov A."/>
            <person name="Lobanov A.V."/>
            <person name="Zhang Y."/>
            <person name="Collier J.L."/>
            <person name="Wurch L.L."/>
            <person name="Kustka A.B."/>
            <person name="Dill B.D."/>
            <person name="Shah M."/>
            <person name="VerBerkmoes N.C."/>
            <person name="Kuo A."/>
            <person name="Terry A."/>
            <person name="Pangilinan J."/>
            <person name="Lindquist E.A."/>
            <person name="Lucas S."/>
            <person name="Paulsen I.T."/>
            <person name="Hattenrath-Lehmann T.K."/>
            <person name="Talmage S.C."/>
            <person name="Walker E.A."/>
            <person name="Koch F."/>
            <person name="Burson A.M."/>
            <person name="Marcoval M.A."/>
            <person name="Tang Y.Z."/>
            <person name="Lecleir G.R."/>
            <person name="Coyne K.J."/>
            <person name="Berg G.M."/>
            <person name="Bertrand E.M."/>
            <person name="Saito M.A."/>
            <person name="Gladyshev V.N."/>
            <person name="Grigoriev I.V."/>
        </authorList>
    </citation>
    <scope>NUCLEOTIDE SEQUENCE [LARGE SCALE GENOMIC DNA]</scope>
    <source>
        <strain evidence="3">CCMP 1984</strain>
    </source>
</reference>
<sequence>MYFADYAALRDGVVMYTLPLTGAPPRPEPRRAIATPTPTPAGFAQAVVATRTFWFLPKKQRDPGYYTDKSTMSWSFIAENQYFAGLLLFQCVYMTGRARALLAGSAAGNAVEAVMVALPYVVVRPCFPKTSFRDSLRGGDGRKGNVSARNATFFRVQTWVTKTFYVFAKHFIGYFLNYARFLDRLDAAEIRHVHLMLVFSCFATTISMFLHTLKFKGYMGPRTAFLVYQASYLATFYSWYKLAPTVAKSPDLVAATLAGVAVNFMGRNAIRAYQAAVAVALFARRAGALGMTSPIDGQPALLRFALLCLATAPDPRATADASCLAAAVGGLVAVNATTGRCAPDVCRGSASDVLDLFRETRRPTAAEAAAYAAPRGGRYCDHRPTSSGDAPWRPGAVPASIACAGLYDAAAAR</sequence>
<dbReference type="KEGG" id="aaf:AURANDRAFT_69329"/>
<keyword evidence="3" id="KW-1185">Reference proteome</keyword>
<evidence type="ECO:0000313" key="3">
    <source>
        <dbReference type="Proteomes" id="UP000002729"/>
    </source>
</evidence>
<keyword evidence="1" id="KW-0812">Transmembrane</keyword>
<dbReference type="eggNOG" id="ENOG502STCR">
    <property type="taxonomic scope" value="Eukaryota"/>
</dbReference>
<keyword evidence="1" id="KW-0472">Membrane</keyword>
<dbReference type="Proteomes" id="UP000002729">
    <property type="component" value="Unassembled WGS sequence"/>
</dbReference>
<dbReference type="OrthoDB" id="2156279at2759"/>
<evidence type="ECO:0000313" key="2">
    <source>
        <dbReference type="EMBL" id="EGB01957.1"/>
    </source>
</evidence>
<dbReference type="GeneID" id="20227421"/>
<name>F0YSF2_AURAN</name>
<dbReference type="RefSeq" id="XP_009043344.1">
    <property type="nucleotide sequence ID" value="XM_009045096.1"/>
</dbReference>
<gene>
    <name evidence="2" type="ORF">AURANDRAFT_69329</name>
</gene>